<evidence type="ECO:0000256" key="7">
    <source>
        <dbReference type="ARBA" id="ARBA00022967"/>
    </source>
</evidence>
<dbReference type="OrthoDB" id="5287365at2"/>
<dbReference type="InterPro" id="IPR023298">
    <property type="entry name" value="ATPase_P-typ_TM_dom_sf"/>
</dbReference>
<keyword evidence="8 10" id="KW-1133">Transmembrane helix</keyword>
<evidence type="ECO:0000256" key="4">
    <source>
        <dbReference type="ARBA" id="ARBA00022723"/>
    </source>
</evidence>
<dbReference type="InterPro" id="IPR059000">
    <property type="entry name" value="ATPase_P-type_domA"/>
</dbReference>
<keyword evidence="7" id="KW-1278">Translocase</keyword>
<evidence type="ECO:0000256" key="2">
    <source>
        <dbReference type="ARBA" id="ARBA00006024"/>
    </source>
</evidence>
<dbReference type="InterPro" id="IPR018303">
    <property type="entry name" value="ATPase_P-typ_P_site"/>
</dbReference>
<evidence type="ECO:0000313" key="12">
    <source>
        <dbReference type="EMBL" id="SMF58210.1"/>
    </source>
</evidence>
<dbReference type="RefSeq" id="WP_132322649.1">
    <property type="nucleotide sequence ID" value="NZ_FWZT01000019.1"/>
</dbReference>
<dbReference type="GO" id="GO:0043682">
    <property type="term" value="F:P-type divalent copper transporter activity"/>
    <property type="evidence" value="ECO:0007669"/>
    <property type="project" value="TreeGrafter"/>
</dbReference>
<dbReference type="SFLD" id="SFLDS00003">
    <property type="entry name" value="Haloacid_Dehalogenase"/>
    <property type="match status" value="1"/>
</dbReference>
<dbReference type="Pfam" id="PF00702">
    <property type="entry name" value="Hydrolase"/>
    <property type="match status" value="1"/>
</dbReference>
<dbReference type="GO" id="GO:0005886">
    <property type="term" value="C:plasma membrane"/>
    <property type="evidence" value="ECO:0007669"/>
    <property type="project" value="UniProtKB-SubCell"/>
</dbReference>
<keyword evidence="5 10" id="KW-0547">Nucleotide-binding</keyword>
<dbReference type="SUPFAM" id="SSF81665">
    <property type="entry name" value="Calcium ATPase, transmembrane domain M"/>
    <property type="match status" value="1"/>
</dbReference>
<dbReference type="InterPro" id="IPR017969">
    <property type="entry name" value="Heavy-metal-associated_CS"/>
</dbReference>
<dbReference type="GO" id="GO:0005507">
    <property type="term" value="F:copper ion binding"/>
    <property type="evidence" value="ECO:0007669"/>
    <property type="project" value="TreeGrafter"/>
</dbReference>
<reference evidence="13" key="1">
    <citation type="submission" date="2017-04" db="EMBL/GenBank/DDBJ databases">
        <authorList>
            <person name="Varghese N."/>
            <person name="Submissions S."/>
        </authorList>
    </citation>
    <scope>NUCLEOTIDE SEQUENCE [LARGE SCALE GENOMIC DNA]</scope>
    <source>
        <strain evidence="13">RKEM611</strain>
    </source>
</reference>
<keyword evidence="10" id="KW-1003">Cell membrane</keyword>
<dbReference type="InterPro" id="IPR044492">
    <property type="entry name" value="P_typ_ATPase_HD_dom"/>
</dbReference>
<dbReference type="EMBL" id="FWZT01000019">
    <property type="protein sequence ID" value="SMF58210.1"/>
    <property type="molecule type" value="Genomic_DNA"/>
</dbReference>
<keyword evidence="13" id="KW-1185">Reference proteome</keyword>
<dbReference type="GO" id="GO:0005524">
    <property type="term" value="F:ATP binding"/>
    <property type="evidence" value="ECO:0007669"/>
    <property type="project" value="UniProtKB-UniRule"/>
</dbReference>
<evidence type="ECO:0000256" key="1">
    <source>
        <dbReference type="ARBA" id="ARBA00004127"/>
    </source>
</evidence>
<accession>A0A1Y6CLI8</accession>
<feature type="transmembrane region" description="Helical" evidence="10">
    <location>
        <begin position="668"/>
        <end position="687"/>
    </location>
</feature>
<dbReference type="PRINTS" id="PR00119">
    <property type="entry name" value="CATATPASE"/>
</dbReference>
<name>A0A1Y6CLI8_9BACT</name>
<dbReference type="SUPFAM" id="SSF81660">
    <property type="entry name" value="Metal cation-transporting ATPase, ATP-binding domain N"/>
    <property type="match status" value="1"/>
</dbReference>
<feature type="transmembrane region" description="Helical" evidence="10">
    <location>
        <begin position="105"/>
        <end position="122"/>
    </location>
</feature>
<gene>
    <name evidence="12" type="ORF">SAMN06296036_11979</name>
</gene>
<evidence type="ECO:0000256" key="10">
    <source>
        <dbReference type="RuleBase" id="RU362081"/>
    </source>
</evidence>
<dbReference type="PROSITE" id="PS01229">
    <property type="entry name" value="COF_2"/>
    <property type="match status" value="1"/>
</dbReference>
<keyword evidence="6 10" id="KW-0067">ATP-binding</keyword>
<dbReference type="CDD" id="cd02094">
    <property type="entry name" value="P-type_ATPase_Cu-like"/>
    <property type="match status" value="1"/>
</dbReference>
<feature type="transmembrane region" description="Helical" evidence="10">
    <location>
        <begin position="693"/>
        <end position="711"/>
    </location>
</feature>
<evidence type="ECO:0000256" key="5">
    <source>
        <dbReference type="ARBA" id="ARBA00022741"/>
    </source>
</evidence>
<dbReference type="InterPro" id="IPR006121">
    <property type="entry name" value="HMA_dom"/>
</dbReference>
<protein>
    <submittedName>
        <fullName evidence="12">Cu+-exporting ATPase</fullName>
    </submittedName>
</protein>
<dbReference type="SUPFAM" id="SSF56784">
    <property type="entry name" value="HAD-like"/>
    <property type="match status" value="1"/>
</dbReference>
<dbReference type="Gene3D" id="3.40.1110.10">
    <property type="entry name" value="Calcium-transporting ATPase, cytoplasmic domain N"/>
    <property type="match status" value="1"/>
</dbReference>
<organism evidence="12 13">
    <name type="scientific">Pseudobacteriovorax antillogorgiicola</name>
    <dbReference type="NCBI Taxonomy" id="1513793"/>
    <lineage>
        <taxon>Bacteria</taxon>
        <taxon>Pseudomonadati</taxon>
        <taxon>Bdellovibrionota</taxon>
        <taxon>Oligoflexia</taxon>
        <taxon>Oligoflexales</taxon>
        <taxon>Pseudobacteriovoracaceae</taxon>
        <taxon>Pseudobacteriovorax</taxon>
    </lineage>
</organism>
<dbReference type="Pfam" id="PF00403">
    <property type="entry name" value="HMA"/>
    <property type="match status" value="1"/>
</dbReference>
<dbReference type="Gene3D" id="3.40.50.1000">
    <property type="entry name" value="HAD superfamily/HAD-like"/>
    <property type="match status" value="1"/>
</dbReference>
<dbReference type="PANTHER" id="PTHR43520">
    <property type="entry name" value="ATP7, ISOFORM B"/>
    <property type="match status" value="1"/>
</dbReference>
<dbReference type="Gene3D" id="3.30.70.100">
    <property type="match status" value="1"/>
</dbReference>
<sequence>MKQHHIKLSGMTCTACSARIEKVLNRKPNIQSAVVNYASETARIEGNLELDELTSMIEAIGYGVADESREQDNDGEFSLGLLLVTTALALPVFFLGMGFVDGGAAGPWIQLVLSTLVLATAGRNFYVRAYKLARNLETNMDSLVAVGTFAAYLLSLYHVFIKPGPLYFESAVVIINFVFLGKFIEHRAKVSTLKSVESLAKLRPKEAHRFRNYKGLSSQHDLEVCDSSSLQVDDVVLVRNGEAFPSDGTVLDGSSAVDAAMMTGESEPVKVDVGSEVIGGTINLQRPLAVKITRTGQETALAQIIRLVEESQNSKPPIQKLADRVAGRFVPVVFVLAALTFLAWVVLGYGYEPALIAAVSVLVISCPCAMGLATPMALVAASGTAARLGILIKDLASLEVLHRCQVIVFDKTGTLTVGKPQVVHQHYFTSNWQRELVNQILVTMEKQSTHPLAKAIVAAMGEAHGALEVSDLQESAGVGLSAWFHDSSGAHETFVGKVDAEEIENSQEWQKLLQDYPGTSVVGVKVDEQWVAACLLADPLRDDAKDVIHDLRKAGIEPIMASGDREATAQSVASTFTPGLRAYGAMSPEQKAELLQSIKKDSKVVAMVGDGINDAPALVEADVGVAMGSGSDVAIESAPITINSPSIGKIYQVFRLSLKTFGIIKQNLAWAFLYNIVLIPFAAFGLLSPMLASGAMAASSLCVVFNGMRLLRFR</sequence>
<keyword evidence="9 10" id="KW-0472">Membrane</keyword>
<keyword evidence="4 10" id="KW-0479">Metal-binding</keyword>
<dbReference type="AlphaFoldDB" id="A0A1Y6CLI8"/>
<dbReference type="SFLD" id="SFLDF00027">
    <property type="entry name" value="p-type_atpase"/>
    <property type="match status" value="1"/>
</dbReference>
<proteinExistence type="inferred from homology"/>
<dbReference type="InterPro" id="IPR027256">
    <property type="entry name" value="P-typ_ATPase_IB"/>
</dbReference>
<evidence type="ECO:0000256" key="9">
    <source>
        <dbReference type="ARBA" id="ARBA00023136"/>
    </source>
</evidence>
<dbReference type="GO" id="GO:0055070">
    <property type="term" value="P:copper ion homeostasis"/>
    <property type="evidence" value="ECO:0007669"/>
    <property type="project" value="TreeGrafter"/>
</dbReference>
<dbReference type="GO" id="GO:0012505">
    <property type="term" value="C:endomembrane system"/>
    <property type="evidence" value="ECO:0007669"/>
    <property type="project" value="UniProtKB-SubCell"/>
</dbReference>
<dbReference type="FunFam" id="2.70.150.10:FF:000002">
    <property type="entry name" value="Copper-transporting ATPase 1, putative"/>
    <property type="match status" value="1"/>
</dbReference>
<dbReference type="InterPro" id="IPR036163">
    <property type="entry name" value="HMA_dom_sf"/>
</dbReference>
<evidence type="ECO:0000256" key="8">
    <source>
        <dbReference type="ARBA" id="ARBA00022989"/>
    </source>
</evidence>
<dbReference type="Proteomes" id="UP000192907">
    <property type="component" value="Unassembled WGS sequence"/>
</dbReference>
<evidence type="ECO:0000313" key="13">
    <source>
        <dbReference type="Proteomes" id="UP000192907"/>
    </source>
</evidence>
<dbReference type="Pfam" id="PF00122">
    <property type="entry name" value="E1-E2_ATPase"/>
    <property type="match status" value="1"/>
</dbReference>
<comment type="subcellular location">
    <subcellularLocation>
        <location evidence="10">Cell membrane</location>
    </subcellularLocation>
    <subcellularLocation>
        <location evidence="1">Endomembrane system</location>
        <topology evidence="1">Multi-pass membrane protein</topology>
    </subcellularLocation>
</comment>
<dbReference type="GO" id="GO:0016887">
    <property type="term" value="F:ATP hydrolysis activity"/>
    <property type="evidence" value="ECO:0007669"/>
    <property type="project" value="InterPro"/>
</dbReference>
<dbReference type="SFLD" id="SFLDG00002">
    <property type="entry name" value="C1.7:_P-type_atpase_like"/>
    <property type="match status" value="1"/>
</dbReference>
<comment type="similarity">
    <text evidence="2 10">Belongs to the cation transport ATPase (P-type) (TC 3.A.3) family. Type IB subfamily.</text>
</comment>
<evidence type="ECO:0000256" key="3">
    <source>
        <dbReference type="ARBA" id="ARBA00022692"/>
    </source>
</evidence>
<dbReference type="PROSITE" id="PS00154">
    <property type="entry name" value="ATPASE_E1_E2"/>
    <property type="match status" value="1"/>
</dbReference>
<dbReference type="InterPro" id="IPR023299">
    <property type="entry name" value="ATPase_P-typ_cyto_dom_N"/>
</dbReference>
<dbReference type="PROSITE" id="PS01047">
    <property type="entry name" value="HMA_1"/>
    <property type="match status" value="1"/>
</dbReference>
<dbReference type="SUPFAM" id="SSF55008">
    <property type="entry name" value="HMA, heavy metal-associated domain"/>
    <property type="match status" value="1"/>
</dbReference>
<feature type="domain" description="HMA" evidence="11">
    <location>
        <begin position="2"/>
        <end position="65"/>
    </location>
</feature>
<dbReference type="Gene3D" id="2.70.150.10">
    <property type="entry name" value="Calcium-transporting ATPase, cytoplasmic transduction domain A"/>
    <property type="match status" value="1"/>
</dbReference>
<dbReference type="InterPro" id="IPR036412">
    <property type="entry name" value="HAD-like_sf"/>
</dbReference>
<dbReference type="PANTHER" id="PTHR43520:SF8">
    <property type="entry name" value="P-TYPE CU(+) TRANSPORTER"/>
    <property type="match status" value="1"/>
</dbReference>
<feature type="transmembrane region" description="Helical" evidence="10">
    <location>
        <begin position="329"/>
        <end position="349"/>
    </location>
</feature>
<dbReference type="NCBIfam" id="TIGR01511">
    <property type="entry name" value="ATPase-IB1_Cu"/>
    <property type="match status" value="1"/>
</dbReference>
<feature type="transmembrane region" description="Helical" evidence="10">
    <location>
        <begin position="355"/>
        <end position="381"/>
    </location>
</feature>
<dbReference type="InterPro" id="IPR001757">
    <property type="entry name" value="P_typ_ATPase"/>
</dbReference>
<dbReference type="CDD" id="cd00371">
    <property type="entry name" value="HMA"/>
    <property type="match status" value="1"/>
</dbReference>
<keyword evidence="3 10" id="KW-0812">Transmembrane</keyword>
<feature type="transmembrane region" description="Helical" evidence="10">
    <location>
        <begin position="166"/>
        <end position="184"/>
    </location>
</feature>
<evidence type="ECO:0000256" key="6">
    <source>
        <dbReference type="ARBA" id="ARBA00022840"/>
    </source>
</evidence>
<dbReference type="PROSITE" id="PS50846">
    <property type="entry name" value="HMA_2"/>
    <property type="match status" value="1"/>
</dbReference>
<dbReference type="STRING" id="1513793.SAMN06296036_11979"/>
<dbReference type="InterPro" id="IPR008250">
    <property type="entry name" value="ATPase_P-typ_transduc_dom_A_sf"/>
</dbReference>
<dbReference type="SUPFAM" id="SSF81653">
    <property type="entry name" value="Calcium ATPase, transduction domain A"/>
    <property type="match status" value="1"/>
</dbReference>
<dbReference type="InterPro" id="IPR023214">
    <property type="entry name" value="HAD_sf"/>
</dbReference>
<dbReference type="NCBIfam" id="TIGR01525">
    <property type="entry name" value="ATPase-IB_hvy"/>
    <property type="match status" value="1"/>
</dbReference>
<feature type="transmembrane region" description="Helical" evidence="10">
    <location>
        <begin position="79"/>
        <end position="99"/>
    </location>
</feature>
<dbReference type="NCBIfam" id="TIGR01494">
    <property type="entry name" value="ATPase_P-type"/>
    <property type="match status" value="1"/>
</dbReference>
<evidence type="ECO:0000259" key="11">
    <source>
        <dbReference type="PROSITE" id="PS50846"/>
    </source>
</evidence>
<feature type="transmembrane region" description="Helical" evidence="10">
    <location>
        <begin position="143"/>
        <end position="160"/>
    </location>
</feature>